<dbReference type="EMBL" id="FQWZ01000002">
    <property type="protein sequence ID" value="SHG62867.1"/>
    <property type="molecule type" value="Genomic_DNA"/>
</dbReference>
<feature type="transmembrane region" description="Helical" evidence="1">
    <location>
        <begin position="55"/>
        <end position="79"/>
    </location>
</feature>
<keyword evidence="1" id="KW-1133">Transmembrane helix</keyword>
<feature type="signal peptide" evidence="2">
    <location>
        <begin position="1"/>
        <end position="31"/>
    </location>
</feature>
<reference evidence="3 4" key="1">
    <citation type="submission" date="2016-11" db="EMBL/GenBank/DDBJ databases">
        <authorList>
            <person name="Jaros S."/>
            <person name="Januszkiewicz K."/>
            <person name="Wedrychowicz H."/>
        </authorList>
    </citation>
    <scope>NUCLEOTIDE SEQUENCE [LARGE SCALE GENOMIC DNA]</scope>
    <source>
        <strain evidence="3 4">CGMCC 1.7049</strain>
    </source>
</reference>
<proteinExistence type="predicted"/>
<feature type="chain" id="PRO_5012319070" description="Multidrug transporter" evidence="2">
    <location>
        <begin position="32"/>
        <end position="115"/>
    </location>
</feature>
<keyword evidence="2" id="KW-0732">Signal</keyword>
<dbReference type="OrthoDB" id="332175at2"/>
<dbReference type="STRING" id="490188.SAMN04488068_0830"/>
<evidence type="ECO:0000256" key="2">
    <source>
        <dbReference type="SAM" id="SignalP"/>
    </source>
</evidence>
<evidence type="ECO:0008006" key="5">
    <source>
        <dbReference type="Google" id="ProtNLM"/>
    </source>
</evidence>
<evidence type="ECO:0000313" key="3">
    <source>
        <dbReference type="EMBL" id="SHG62867.1"/>
    </source>
</evidence>
<gene>
    <name evidence="3" type="ORF">SAMN04488068_0830</name>
</gene>
<dbReference type="AlphaFoldDB" id="A0A1M5LCW7"/>
<name>A0A1M5LCW7_9GAMM</name>
<keyword evidence="4" id="KW-1185">Reference proteome</keyword>
<keyword evidence="1" id="KW-0812">Transmembrane</keyword>
<keyword evidence="1" id="KW-0472">Membrane</keyword>
<protein>
    <recommendedName>
        <fullName evidence="5">Multidrug transporter</fullName>
    </recommendedName>
</protein>
<evidence type="ECO:0000313" key="4">
    <source>
        <dbReference type="Proteomes" id="UP000199758"/>
    </source>
</evidence>
<accession>A0A1M5LCW7</accession>
<dbReference type="Proteomes" id="UP000199758">
    <property type="component" value="Unassembled WGS sequence"/>
</dbReference>
<dbReference type="RefSeq" id="WP_072894433.1">
    <property type="nucleotide sequence ID" value="NZ_FQWZ01000002.1"/>
</dbReference>
<sequence>MTPFADRPTALLRPLLLAAGMVLLTSTSAWAQSATPATPVVEEPAPDASPAAAAMAFDLIVVRPLSLVATVIGSGLFLLQLPLALIQAEPPTAAAEKLVVEPARYTFDRPLGVMD</sequence>
<evidence type="ECO:0000256" key="1">
    <source>
        <dbReference type="SAM" id="Phobius"/>
    </source>
</evidence>
<organism evidence="3 4">
    <name type="scientific">Hydrocarboniphaga daqingensis</name>
    <dbReference type="NCBI Taxonomy" id="490188"/>
    <lineage>
        <taxon>Bacteria</taxon>
        <taxon>Pseudomonadati</taxon>
        <taxon>Pseudomonadota</taxon>
        <taxon>Gammaproteobacteria</taxon>
        <taxon>Nevskiales</taxon>
        <taxon>Nevskiaceae</taxon>
        <taxon>Hydrocarboniphaga</taxon>
    </lineage>
</organism>